<name>A0ABR7MUV9_9FIRM</name>
<evidence type="ECO:0000256" key="4">
    <source>
        <dbReference type="SAM" id="SignalP"/>
    </source>
</evidence>
<dbReference type="EMBL" id="JACRSW010000030">
    <property type="protein sequence ID" value="MBC8557596.1"/>
    <property type="molecule type" value="Genomic_DNA"/>
</dbReference>
<comment type="similarity">
    <text evidence="2">Belongs to the bacterial solute-binding protein 2 family.</text>
</comment>
<comment type="subcellular location">
    <subcellularLocation>
        <location evidence="1">Cell envelope</location>
    </subcellularLocation>
</comment>
<reference evidence="6 7" key="1">
    <citation type="submission" date="2020-08" db="EMBL/GenBank/DDBJ databases">
        <title>Genome public.</title>
        <authorList>
            <person name="Liu C."/>
            <person name="Sun Q."/>
        </authorList>
    </citation>
    <scope>NUCLEOTIDE SEQUENCE [LARGE SCALE GENOMIC DNA]</scope>
    <source>
        <strain evidence="6 7">BX3</strain>
    </source>
</reference>
<dbReference type="RefSeq" id="WP_249304891.1">
    <property type="nucleotide sequence ID" value="NZ_JACRSW010000030.1"/>
</dbReference>
<keyword evidence="3 4" id="KW-0732">Signal</keyword>
<proteinExistence type="inferred from homology"/>
<evidence type="ECO:0000256" key="2">
    <source>
        <dbReference type="ARBA" id="ARBA00007639"/>
    </source>
</evidence>
<evidence type="ECO:0000313" key="6">
    <source>
        <dbReference type="EMBL" id="MBC8557596.1"/>
    </source>
</evidence>
<dbReference type="PANTHER" id="PTHR46847:SF1">
    <property type="entry name" value="D-ALLOSE-BINDING PERIPLASMIC PROTEIN-RELATED"/>
    <property type="match status" value="1"/>
</dbReference>
<dbReference type="Proteomes" id="UP000637513">
    <property type="component" value="Unassembled WGS sequence"/>
</dbReference>
<dbReference type="InterPro" id="IPR025997">
    <property type="entry name" value="SBP_2_dom"/>
</dbReference>
<organism evidence="6 7">
    <name type="scientific">Jutongia hominis</name>
    <dbReference type="NCBI Taxonomy" id="2763664"/>
    <lineage>
        <taxon>Bacteria</taxon>
        <taxon>Bacillati</taxon>
        <taxon>Bacillota</taxon>
        <taxon>Clostridia</taxon>
        <taxon>Lachnospirales</taxon>
        <taxon>Lachnospiraceae</taxon>
        <taxon>Jutongia</taxon>
    </lineage>
</organism>
<sequence length="324" mass="35027">MKRLISLFLCFVLITGVLSSCGQSKGNDRSNGSGIKVMLTLSQADTFRNTLVEAAQKAAKENGVQLDVKQAESSLENQVKQVKDAVKEKYDVILCALVDADAALEIESLAGDIPIIFFNNCPDESRLESGKYVYVGSDEKVAGKYQAEYILDKFASAQEINVAIMKGPASQSAAQSRTSAFKDTLNASDKKINYVFEDRAEWDRTKAKDLFEIFSKTGQKCDVAVGNNDDMALGVIDACKEKGIEGITVLGIDATADGCTAIESGDMAFTVYQSASGQGDMVIQTAVALAKGNDMSKLSGVTKDQKYVWVPFEKVDSSNVKDYE</sequence>
<dbReference type="Gene3D" id="3.40.50.2300">
    <property type="match status" value="2"/>
</dbReference>
<protein>
    <submittedName>
        <fullName evidence="6">Sugar ABC transporter substrate-binding protein</fullName>
    </submittedName>
</protein>
<evidence type="ECO:0000256" key="1">
    <source>
        <dbReference type="ARBA" id="ARBA00004196"/>
    </source>
</evidence>
<dbReference type="Pfam" id="PF13407">
    <property type="entry name" value="Peripla_BP_4"/>
    <property type="match status" value="1"/>
</dbReference>
<evidence type="ECO:0000259" key="5">
    <source>
        <dbReference type="Pfam" id="PF13407"/>
    </source>
</evidence>
<dbReference type="InterPro" id="IPR028082">
    <property type="entry name" value="Peripla_BP_I"/>
</dbReference>
<feature type="signal peptide" evidence="4">
    <location>
        <begin position="1"/>
        <end position="19"/>
    </location>
</feature>
<comment type="caution">
    <text evidence="6">The sequence shown here is derived from an EMBL/GenBank/DDBJ whole genome shotgun (WGS) entry which is preliminary data.</text>
</comment>
<feature type="domain" description="Periplasmic binding protein" evidence="5">
    <location>
        <begin position="42"/>
        <end position="293"/>
    </location>
</feature>
<dbReference type="SUPFAM" id="SSF53822">
    <property type="entry name" value="Periplasmic binding protein-like I"/>
    <property type="match status" value="1"/>
</dbReference>
<evidence type="ECO:0000313" key="7">
    <source>
        <dbReference type="Proteomes" id="UP000637513"/>
    </source>
</evidence>
<gene>
    <name evidence="6" type="ORF">H8700_07725</name>
</gene>
<evidence type="ECO:0000256" key="3">
    <source>
        <dbReference type="ARBA" id="ARBA00022729"/>
    </source>
</evidence>
<keyword evidence="7" id="KW-1185">Reference proteome</keyword>
<dbReference type="PROSITE" id="PS51257">
    <property type="entry name" value="PROKAR_LIPOPROTEIN"/>
    <property type="match status" value="1"/>
</dbReference>
<dbReference type="PANTHER" id="PTHR46847">
    <property type="entry name" value="D-ALLOSE-BINDING PERIPLASMIC PROTEIN-RELATED"/>
    <property type="match status" value="1"/>
</dbReference>
<dbReference type="CDD" id="cd01536">
    <property type="entry name" value="PBP1_ABC_sugar_binding-like"/>
    <property type="match status" value="1"/>
</dbReference>
<accession>A0ABR7MUV9</accession>
<feature type="chain" id="PRO_5045872330" evidence="4">
    <location>
        <begin position="20"/>
        <end position="324"/>
    </location>
</feature>